<dbReference type="Proteomes" id="UP000240912">
    <property type="component" value="Unassembled WGS sequence"/>
</dbReference>
<keyword evidence="2" id="KW-1185">Reference proteome</keyword>
<accession>A0A2T3HHF5</accession>
<name>A0A2T3HHF5_9SPHI</name>
<dbReference type="AlphaFoldDB" id="A0A2T3HHF5"/>
<dbReference type="SUPFAM" id="SSF101898">
    <property type="entry name" value="NHL repeat"/>
    <property type="match status" value="1"/>
</dbReference>
<dbReference type="OrthoDB" id="672896at2"/>
<organism evidence="1 2">
    <name type="scientific">Pedobacter yulinensis</name>
    <dbReference type="NCBI Taxonomy" id="2126353"/>
    <lineage>
        <taxon>Bacteria</taxon>
        <taxon>Pseudomonadati</taxon>
        <taxon>Bacteroidota</taxon>
        <taxon>Sphingobacteriia</taxon>
        <taxon>Sphingobacteriales</taxon>
        <taxon>Sphingobacteriaceae</taxon>
        <taxon>Pedobacter</taxon>
    </lineage>
</organism>
<evidence type="ECO:0000313" key="1">
    <source>
        <dbReference type="EMBL" id="PST81862.1"/>
    </source>
</evidence>
<proteinExistence type="predicted"/>
<dbReference type="EMBL" id="PYLS01000007">
    <property type="protein sequence ID" value="PST81862.1"/>
    <property type="molecule type" value="Genomic_DNA"/>
</dbReference>
<reference evidence="1 2" key="1">
    <citation type="submission" date="2018-03" db="EMBL/GenBank/DDBJ databases">
        <authorList>
            <person name="Keele B.F."/>
        </authorList>
    </citation>
    <scope>NUCLEOTIDE SEQUENCE [LARGE SCALE GENOMIC DNA]</scope>
    <source>
        <strain evidence="1 2">YL28-9</strain>
    </source>
</reference>
<sequence length="119" mass="13530">MSCKKEVIAPETQNYTIFASIQPGQWQVANDSEGRYYYADINNPEIERYEVDGVIVSMARFNDDGYDALPFTFGGVRYSYTSYPGRVRIYLQNHYDQNVLPARPSGEITTRVVLVASAE</sequence>
<gene>
    <name evidence="1" type="ORF">C7T94_16815</name>
</gene>
<comment type="caution">
    <text evidence="1">The sequence shown here is derived from an EMBL/GenBank/DDBJ whole genome shotgun (WGS) entry which is preliminary data.</text>
</comment>
<protein>
    <submittedName>
        <fullName evidence="1">Uncharacterized protein</fullName>
    </submittedName>
</protein>
<evidence type="ECO:0000313" key="2">
    <source>
        <dbReference type="Proteomes" id="UP000240912"/>
    </source>
</evidence>